<evidence type="ECO:0000313" key="8">
    <source>
        <dbReference type="Proteomes" id="UP000260649"/>
    </source>
</evidence>
<dbReference type="PRINTS" id="PR00337">
    <property type="entry name" value="LEUILEVALBP"/>
</dbReference>
<evidence type="ECO:0000259" key="6">
    <source>
        <dbReference type="Pfam" id="PF13458"/>
    </source>
</evidence>
<accession>A0A3E2B0S0</accession>
<dbReference type="AlphaFoldDB" id="A0A3E2B0S0"/>
<dbReference type="InterPro" id="IPR028081">
    <property type="entry name" value="Leu-bd"/>
</dbReference>
<dbReference type="Pfam" id="PF13458">
    <property type="entry name" value="Peripla_BP_6"/>
    <property type="match status" value="1"/>
</dbReference>
<proteinExistence type="inferred from homology"/>
<feature type="domain" description="Leucine-binding protein" evidence="6">
    <location>
        <begin position="43"/>
        <end position="382"/>
    </location>
</feature>
<dbReference type="Proteomes" id="UP000260649">
    <property type="component" value="Unassembled WGS sequence"/>
</dbReference>
<keyword evidence="2" id="KW-0813">Transport</keyword>
<evidence type="ECO:0000256" key="5">
    <source>
        <dbReference type="SAM" id="SignalP"/>
    </source>
</evidence>
<gene>
    <name evidence="7" type="ORF">DV520_11485</name>
</gene>
<feature type="signal peptide" evidence="5">
    <location>
        <begin position="1"/>
        <end position="20"/>
    </location>
</feature>
<dbReference type="EMBL" id="QQRQ01000038">
    <property type="protein sequence ID" value="RFT05648.1"/>
    <property type="molecule type" value="Genomic_DNA"/>
</dbReference>
<dbReference type="InterPro" id="IPR028082">
    <property type="entry name" value="Peripla_BP_I"/>
</dbReference>
<evidence type="ECO:0000313" key="7">
    <source>
        <dbReference type="EMBL" id="RFT05648.1"/>
    </source>
</evidence>
<comment type="caution">
    <text evidence="7">The sequence shown here is derived from an EMBL/GenBank/DDBJ whole genome shotgun (WGS) entry which is preliminary data.</text>
</comment>
<evidence type="ECO:0000256" key="1">
    <source>
        <dbReference type="ARBA" id="ARBA00010062"/>
    </source>
</evidence>
<dbReference type="RefSeq" id="WP_021920320.1">
    <property type="nucleotide sequence ID" value="NZ_CAKXKJ010000037.1"/>
</dbReference>
<dbReference type="Gene3D" id="3.40.50.2300">
    <property type="match status" value="2"/>
</dbReference>
<dbReference type="SUPFAM" id="SSF53822">
    <property type="entry name" value="Periplasmic binding protein-like I"/>
    <property type="match status" value="1"/>
</dbReference>
<evidence type="ECO:0000256" key="3">
    <source>
        <dbReference type="ARBA" id="ARBA00022729"/>
    </source>
</evidence>
<name>A0A3E2B0S0_9FIRM</name>
<dbReference type="InterPro" id="IPR000709">
    <property type="entry name" value="Leu_Ile_Val-bd"/>
</dbReference>
<feature type="chain" id="PRO_5038413322" evidence="5">
    <location>
        <begin position="21"/>
        <end position="392"/>
    </location>
</feature>
<dbReference type="GeneID" id="97996354"/>
<organism evidence="7 8">
    <name type="scientific">Evtepia gabavorous</name>
    <dbReference type="NCBI Taxonomy" id="2211183"/>
    <lineage>
        <taxon>Bacteria</taxon>
        <taxon>Bacillati</taxon>
        <taxon>Bacillota</taxon>
        <taxon>Clostridia</taxon>
        <taxon>Eubacteriales</taxon>
        <taxon>Evtepia</taxon>
    </lineage>
</organism>
<keyword evidence="8" id="KW-1185">Reference proteome</keyword>
<protein>
    <submittedName>
        <fullName evidence="7">Amino acid ABC transporter substrate-binding protein</fullName>
    </submittedName>
</protein>
<sequence length="392" mass="41870">MKKKLLCTALAAVMVLGLCACGGDEQPAGDNNGESTATGAAFKLGGTGPLTGSAAIYGVAAKNGAQIAVDEINALGGDIQFDLRYEDDVNDPEKAVNAYNTLKDWGMQISLGSVTSKPGESTSVENNADRIFALTPSASSAANIEGKDNVFQMCFMDPNQGSASAQYISEKKLGTKIAVIWKNDDVYSKGIHENFLEKAEELGLEIVSDTTFADGNDTDFSVQLADAQNKGADLVFLPMYYQPASLILAQAKNMNYAPAWFGVDGMDGILTMEGFDASLAEGVMLLTPFNADAEDEKTQAFVKTYQEKFGEVPNQFAADAYDCVYAYYQALTNAKATPDMDAETLCDLMKKEFTSMTFDGLTGVQVTWDETGAVSKDPRGMVIQDGAYVGLD</sequence>
<dbReference type="PROSITE" id="PS51257">
    <property type="entry name" value="PROKAR_LIPOPROTEIN"/>
    <property type="match status" value="1"/>
</dbReference>
<evidence type="ECO:0000256" key="2">
    <source>
        <dbReference type="ARBA" id="ARBA00022448"/>
    </source>
</evidence>
<dbReference type="PANTHER" id="PTHR30483:SF6">
    <property type="entry name" value="PERIPLASMIC BINDING PROTEIN OF ABC TRANSPORTER FOR NATURAL AMINO ACIDS"/>
    <property type="match status" value="1"/>
</dbReference>
<reference evidence="7 8" key="1">
    <citation type="submission" date="2018-07" db="EMBL/GenBank/DDBJ databases">
        <title>GABA Modulating Bacteria of the Human Gut Microbiota.</title>
        <authorList>
            <person name="Strandwitz P."/>
            <person name="Kim K.H."/>
            <person name="Terekhova D."/>
            <person name="Liu J.K."/>
            <person name="Sharma A."/>
            <person name="Levering J."/>
            <person name="Mcdonald D."/>
            <person name="Dietrich D."/>
            <person name="Ramadhar T.R."/>
            <person name="Lekbua A."/>
            <person name="Mroue N."/>
            <person name="Liston C."/>
            <person name="Stewart E.J."/>
            <person name="Dubin M.J."/>
            <person name="Zengler K."/>
            <person name="Knight R."/>
            <person name="Gilbert J.A."/>
            <person name="Clardy J."/>
            <person name="Lewis K."/>
        </authorList>
    </citation>
    <scope>NUCLEOTIDE SEQUENCE [LARGE SCALE GENOMIC DNA]</scope>
    <source>
        <strain evidence="7 8">KLE1738</strain>
    </source>
</reference>
<keyword evidence="3 5" id="KW-0732">Signal</keyword>
<dbReference type="OrthoDB" id="9783240at2"/>
<dbReference type="InterPro" id="IPR051010">
    <property type="entry name" value="BCAA_transport"/>
</dbReference>
<comment type="similarity">
    <text evidence="1">Belongs to the leucine-binding protein family.</text>
</comment>
<keyword evidence="4" id="KW-0029">Amino-acid transport</keyword>
<dbReference type="PANTHER" id="PTHR30483">
    <property type="entry name" value="LEUCINE-SPECIFIC-BINDING PROTEIN"/>
    <property type="match status" value="1"/>
</dbReference>
<dbReference type="GO" id="GO:0006865">
    <property type="term" value="P:amino acid transport"/>
    <property type="evidence" value="ECO:0007669"/>
    <property type="project" value="UniProtKB-KW"/>
</dbReference>
<evidence type="ECO:0000256" key="4">
    <source>
        <dbReference type="ARBA" id="ARBA00022970"/>
    </source>
</evidence>